<protein>
    <recommendedName>
        <fullName evidence="8">RING-type domain-containing protein</fullName>
    </recommendedName>
</protein>
<dbReference type="GO" id="GO:0030897">
    <property type="term" value="C:HOPS complex"/>
    <property type="evidence" value="ECO:0007669"/>
    <property type="project" value="TreeGrafter"/>
</dbReference>
<evidence type="ECO:0000256" key="3">
    <source>
        <dbReference type="ARBA" id="ARBA00022771"/>
    </source>
</evidence>
<dbReference type="GO" id="GO:0030674">
    <property type="term" value="F:protein-macromolecule adaptor activity"/>
    <property type="evidence" value="ECO:0007669"/>
    <property type="project" value="TreeGrafter"/>
</dbReference>
<dbReference type="InterPro" id="IPR001841">
    <property type="entry name" value="Znf_RING"/>
</dbReference>
<evidence type="ECO:0000256" key="6">
    <source>
        <dbReference type="PROSITE-ProRule" id="PRU00175"/>
    </source>
</evidence>
<feature type="coiled-coil region" evidence="7">
    <location>
        <begin position="7"/>
        <end position="41"/>
    </location>
</feature>
<gene>
    <name evidence="9" type="ORF">SMN809_LOCUS75376</name>
</gene>
<comment type="caution">
    <text evidence="9">The sequence shown here is derived from an EMBL/GenBank/DDBJ whole genome shotgun (WGS) entry which is preliminary data.</text>
</comment>
<dbReference type="PANTHER" id="PTHR23323">
    <property type="entry name" value="VACUOLAR PROTEIN SORTING-ASSOCIATED PROTEIN"/>
    <property type="match status" value="1"/>
</dbReference>
<dbReference type="GO" id="GO:0048284">
    <property type="term" value="P:organelle fusion"/>
    <property type="evidence" value="ECO:0007669"/>
    <property type="project" value="TreeGrafter"/>
</dbReference>
<keyword evidence="7" id="KW-0175">Coiled coil</keyword>
<evidence type="ECO:0000259" key="8">
    <source>
        <dbReference type="PROSITE" id="PS50089"/>
    </source>
</evidence>
<keyword evidence="5" id="KW-0472">Membrane</keyword>
<evidence type="ECO:0000256" key="5">
    <source>
        <dbReference type="ARBA" id="ARBA00023136"/>
    </source>
</evidence>
<feature type="non-terminal residue" evidence="9">
    <location>
        <position position="103"/>
    </location>
</feature>
<dbReference type="AlphaFoldDB" id="A0A8S3IH76"/>
<reference evidence="9" key="1">
    <citation type="submission" date="2021-02" db="EMBL/GenBank/DDBJ databases">
        <authorList>
            <person name="Nowell W R."/>
        </authorList>
    </citation>
    <scope>NUCLEOTIDE SEQUENCE</scope>
</reference>
<comment type="subcellular location">
    <subcellularLocation>
        <location evidence="1">Late endosome membrane</location>
        <topology evidence="1">Peripheral membrane protein</topology>
        <orientation evidence="1">Cytoplasmic side</orientation>
    </subcellularLocation>
</comment>
<evidence type="ECO:0000256" key="2">
    <source>
        <dbReference type="ARBA" id="ARBA00022723"/>
    </source>
</evidence>
<dbReference type="PROSITE" id="PS50089">
    <property type="entry name" value="ZF_RING_2"/>
    <property type="match status" value="1"/>
</dbReference>
<accession>A0A8S3IH76</accession>
<dbReference type="GO" id="GO:0031902">
    <property type="term" value="C:late endosome membrane"/>
    <property type="evidence" value="ECO:0007669"/>
    <property type="project" value="UniProtKB-SubCell"/>
</dbReference>
<dbReference type="SUPFAM" id="SSF57850">
    <property type="entry name" value="RING/U-box"/>
    <property type="match status" value="1"/>
</dbReference>
<organism evidence="9 10">
    <name type="scientific">Rotaria magnacalcarata</name>
    <dbReference type="NCBI Taxonomy" id="392030"/>
    <lineage>
        <taxon>Eukaryota</taxon>
        <taxon>Metazoa</taxon>
        <taxon>Spiralia</taxon>
        <taxon>Gnathifera</taxon>
        <taxon>Rotifera</taxon>
        <taxon>Eurotatoria</taxon>
        <taxon>Bdelloidea</taxon>
        <taxon>Philodinida</taxon>
        <taxon>Philodinidae</taxon>
        <taxon>Rotaria</taxon>
    </lineage>
</organism>
<keyword evidence="3 6" id="KW-0863">Zinc-finger</keyword>
<evidence type="ECO:0000256" key="7">
    <source>
        <dbReference type="SAM" id="Coils"/>
    </source>
</evidence>
<name>A0A8S3IH76_9BILA</name>
<feature type="non-terminal residue" evidence="9">
    <location>
        <position position="1"/>
    </location>
</feature>
<sequence>DYLIRKLRTEQKQIEKDQSEIRRFRQENGEIAKKIKALETEFVKFYIPILCQDPKCSACKMDLDIPCIHFFCEHSFHEHCAFAVESTSTEITYECPLCSGDNR</sequence>
<dbReference type="PANTHER" id="PTHR23323:SF24">
    <property type="entry name" value="VACUOLAR PROTEIN SORTING-ASSOCIATED PROTEIN 11 HOMOLOG"/>
    <property type="match status" value="1"/>
</dbReference>
<dbReference type="EMBL" id="CAJOBI010332348">
    <property type="protein sequence ID" value="CAF5200608.1"/>
    <property type="molecule type" value="Genomic_DNA"/>
</dbReference>
<dbReference type="GO" id="GO:0007033">
    <property type="term" value="P:vacuole organization"/>
    <property type="evidence" value="ECO:0007669"/>
    <property type="project" value="TreeGrafter"/>
</dbReference>
<dbReference type="GO" id="GO:0007032">
    <property type="term" value="P:endosome organization"/>
    <property type="evidence" value="ECO:0007669"/>
    <property type="project" value="TreeGrafter"/>
</dbReference>
<evidence type="ECO:0000256" key="1">
    <source>
        <dbReference type="ARBA" id="ARBA00004492"/>
    </source>
</evidence>
<dbReference type="Proteomes" id="UP000676336">
    <property type="component" value="Unassembled WGS sequence"/>
</dbReference>
<dbReference type="GO" id="GO:0008270">
    <property type="term" value="F:zinc ion binding"/>
    <property type="evidence" value="ECO:0007669"/>
    <property type="project" value="UniProtKB-KW"/>
</dbReference>
<evidence type="ECO:0000313" key="9">
    <source>
        <dbReference type="EMBL" id="CAF5200608.1"/>
    </source>
</evidence>
<keyword evidence="2" id="KW-0479">Metal-binding</keyword>
<evidence type="ECO:0000313" key="10">
    <source>
        <dbReference type="Proteomes" id="UP000676336"/>
    </source>
</evidence>
<feature type="domain" description="RING-type" evidence="8">
    <location>
        <begin position="56"/>
        <end position="99"/>
    </location>
</feature>
<evidence type="ECO:0000256" key="4">
    <source>
        <dbReference type="ARBA" id="ARBA00022833"/>
    </source>
</evidence>
<proteinExistence type="predicted"/>
<keyword evidence="4" id="KW-0862">Zinc</keyword>
<dbReference type="GO" id="GO:0006904">
    <property type="term" value="P:vesicle docking involved in exocytosis"/>
    <property type="evidence" value="ECO:0007669"/>
    <property type="project" value="TreeGrafter"/>
</dbReference>